<evidence type="ECO:0000313" key="2">
    <source>
        <dbReference type="Proteomes" id="UP001149821"/>
    </source>
</evidence>
<organism evidence="1 2">
    <name type="scientific">Enterovibrio qingdaonensis</name>
    <dbReference type="NCBI Taxonomy" id="2899818"/>
    <lineage>
        <taxon>Bacteria</taxon>
        <taxon>Pseudomonadati</taxon>
        <taxon>Pseudomonadota</taxon>
        <taxon>Gammaproteobacteria</taxon>
        <taxon>Vibrionales</taxon>
        <taxon>Vibrionaceae</taxon>
        <taxon>Enterovibrio</taxon>
    </lineage>
</organism>
<keyword evidence="1" id="KW-0489">Methyltransferase</keyword>
<gene>
    <name evidence="1" type="ORF">LRP49_20505</name>
</gene>
<comment type="caution">
    <text evidence="1">The sequence shown here is derived from an EMBL/GenBank/DDBJ whole genome shotgun (WGS) entry which is preliminary data.</text>
</comment>
<accession>A0ABT5QRF9</accession>
<protein>
    <submittedName>
        <fullName evidence="1">Class I SAM-dependent methyltransferase</fullName>
    </submittedName>
</protein>
<dbReference type="Proteomes" id="UP001149821">
    <property type="component" value="Unassembled WGS sequence"/>
</dbReference>
<keyword evidence="2" id="KW-1185">Reference proteome</keyword>
<dbReference type="GO" id="GO:0032259">
    <property type="term" value="P:methylation"/>
    <property type="evidence" value="ECO:0007669"/>
    <property type="project" value="UniProtKB-KW"/>
</dbReference>
<keyword evidence="1" id="KW-0808">Transferase</keyword>
<dbReference type="EMBL" id="JAJUBB010000020">
    <property type="protein sequence ID" value="MDD1783560.1"/>
    <property type="molecule type" value="Genomic_DNA"/>
</dbReference>
<evidence type="ECO:0000313" key="1">
    <source>
        <dbReference type="EMBL" id="MDD1783560.1"/>
    </source>
</evidence>
<reference evidence="1" key="1">
    <citation type="submission" date="2021-12" db="EMBL/GenBank/DDBJ databases">
        <title>Enterovibrio ZSDZ35 sp. nov. and Enterovibrio ZSDZ42 sp. nov., isolated from coastal seawater in Qingdao.</title>
        <authorList>
            <person name="Zhang P."/>
        </authorList>
    </citation>
    <scope>NUCLEOTIDE SEQUENCE</scope>
    <source>
        <strain evidence="1">ZSDZ35</strain>
    </source>
</reference>
<dbReference type="Pfam" id="PF13489">
    <property type="entry name" value="Methyltransf_23"/>
    <property type="match status" value="1"/>
</dbReference>
<name>A0ABT5QRF9_9GAMM</name>
<sequence>MSLNCPLCQSTQVVDFEQDKRRRYFRCQPCSLVFADPDCQLPPEDEKAVYDQHENNVEDERYRAFLDRLATPLMQKLGEGVFQGLDFGCGPGPALAAMLTEAGYNMTVYDPYFAPDATALEKTYDFVTCTEAIEHFYMPHKEWRLLLSLVKPGGWMAFMTKLVIDADAFKSWHYKNDPTHVSFFSRETFSYLADRDGLDVDFVGNDVILLRKRNE</sequence>
<dbReference type="GO" id="GO:0008168">
    <property type="term" value="F:methyltransferase activity"/>
    <property type="evidence" value="ECO:0007669"/>
    <property type="project" value="UniProtKB-KW"/>
</dbReference>
<dbReference type="InterPro" id="IPR029063">
    <property type="entry name" value="SAM-dependent_MTases_sf"/>
</dbReference>
<proteinExistence type="predicted"/>
<dbReference type="RefSeq" id="WP_274144506.1">
    <property type="nucleotide sequence ID" value="NZ_JAJUBB010000020.1"/>
</dbReference>
<dbReference type="SUPFAM" id="SSF53335">
    <property type="entry name" value="S-adenosyl-L-methionine-dependent methyltransferases"/>
    <property type="match status" value="1"/>
</dbReference>
<dbReference type="Gene3D" id="3.40.50.150">
    <property type="entry name" value="Vaccinia Virus protein VP39"/>
    <property type="match status" value="1"/>
</dbReference>